<protein>
    <recommendedName>
        <fullName evidence="1">Calcineurin-like phosphoesterase domain-containing protein</fullName>
    </recommendedName>
</protein>
<evidence type="ECO:0000259" key="1">
    <source>
        <dbReference type="Pfam" id="PF00149"/>
    </source>
</evidence>
<dbReference type="GO" id="GO:0016787">
    <property type="term" value="F:hydrolase activity"/>
    <property type="evidence" value="ECO:0007669"/>
    <property type="project" value="InterPro"/>
</dbReference>
<name>A0AAN6YUX9_9PEZI</name>
<dbReference type="PANTHER" id="PTHR37844:SF2">
    <property type="entry name" value="SER_THR PROTEIN PHOSPHATASE SUPERFAMILY (AFU_ORTHOLOGUE AFUA_1G14840)"/>
    <property type="match status" value="1"/>
</dbReference>
<dbReference type="SUPFAM" id="SSF56300">
    <property type="entry name" value="Metallo-dependent phosphatases"/>
    <property type="match status" value="1"/>
</dbReference>
<feature type="domain" description="Calcineurin-like phosphoesterase" evidence="1">
    <location>
        <begin position="2"/>
        <end position="227"/>
    </location>
</feature>
<accession>A0AAN6YUX9</accession>
<dbReference type="InterPro" id="IPR004843">
    <property type="entry name" value="Calcineurin-like_PHP"/>
</dbReference>
<dbReference type="InterPro" id="IPR029052">
    <property type="entry name" value="Metallo-depent_PP-like"/>
</dbReference>
<reference evidence="2" key="1">
    <citation type="journal article" date="2023" name="Mol. Phylogenet. Evol.">
        <title>Genome-scale phylogeny and comparative genomics of the fungal order Sordariales.</title>
        <authorList>
            <person name="Hensen N."/>
            <person name="Bonometti L."/>
            <person name="Westerberg I."/>
            <person name="Brannstrom I.O."/>
            <person name="Guillou S."/>
            <person name="Cros-Aarteil S."/>
            <person name="Calhoun S."/>
            <person name="Haridas S."/>
            <person name="Kuo A."/>
            <person name="Mondo S."/>
            <person name="Pangilinan J."/>
            <person name="Riley R."/>
            <person name="LaButti K."/>
            <person name="Andreopoulos B."/>
            <person name="Lipzen A."/>
            <person name="Chen C."/>
            <person name="Yan M."/>
            <person name="Daum C."/>
            <person name="Ng V."/>
            <person name="Clum A."/>
            <person name="Steindorff A."/>
            <person name="Ohm R.A."/>
            <person name="Martin F."/>
            <person name="Silar P."/>
            <person name="Natvig D.O."/>
            <person name="Lalanne C."/>
            <person name="Gautier V."/>
            <person name="Ament-Velasquez S.L."/>
            <person name="Kruys A."/>
            <person name="Hutchinson M.I."/>
            <person name="Powell A.J."/>
            <person name="Barry K."/>
            <person name="Miller A.N."/>
            <person name="Grigoriev I.V."/>
            <person name="Debuchy R."/>
            <person name="Gladieux P."/>
            <person name="Hiltunen Thoren M."/>
            <person name="Johannesson H."/>
        </authorList>
    </citation>
    <scope>NUCLEOTIDE SEQUENCE</scope>
    <source>
        <strain evidence="2">CBS 508.74</strain>
    </source>
</reference>
<evidence type="ECO:0000313" key="2">
    <source>
        <dbReference type="EMBL" id="KAK4114697.1"/>
    </source>
</evidence>
<organism evidence="2 3">
    <name type="scientific">Canariomyces notabilis</name>
    <dbReference type="NCBI Taxonomy" id="2074819"/>
    <lineage>
        <taxon>Eukaryota</taxon>
        <taxon>Fungi</taxon>
        <taxon>Dikarya</taxon>
        <taxon>Ascomycota</taxon>
        <taxon>Pezizomycotina</taxon>
        <taxon>Sordariomycetes</taxon>
        <taxon>Sordariomycetidae</taxon>
        <taxon>Sordariales</taxon>
        <taxon>Chaetomiaceae</taxon>
        <taxon>Canariomyces</taxon>
    </lineage>
</organism>
<reference evidence="2" key="2">
    <citation type="submission" date="2023-05" db="EMBL/GenBank/DDBJ databases">
        <authorList>
            <consortium name="Lawrence Berkeley National Laboratory"/>
            <person name="Steindorff A."/>
            <person name="Hensen N."/>
            <person name="Bonometti L."/>
            <person name="Westerberg I."/>
            <person name="Brannstrom I.O."/>
            <person name="Guillou S."/>
            <person name="Cros-Aarteil S."/>
            <person name="Calhoun S."/>
            <person name="Haridas S."/>
            <person name="Kuo A."/>
            <person name="Mondo S."/>
            <person name="Pangilinan J."/>
            <person name="Riley R."/>
            <person name="Labutti K."/>
            <person name="Andreopoulos B."/>
            <person name="Lipzen A."/>
            <person name="Chen C."/>
            <person name="Yanf M."/>
            <person name="Daum C."/>
            <person name="Ng V."/>
            <person name="Clum A."/>
            <person name="Ohm R."/>
            <person name="Martin F."/>
            <person name="Silar P."/>
            <person name="Natvig D."/>
            <person name="Lalanne C."/>
            <person name="Gautier V."/>
            <person name="Ament-Velasquez S.L."/>
            <person name="Kruys A."/>
            <person name="Hutchinson M.I."/>
            <person name="Powell A.J."/>
            <person name="Barry K."/>
            <person name="Miller A.N."/>
            <person name="Grigoriev I.V."/>
            <person name="Debuchy R."/>
            <person name="Gladieux P."/>
            <person name="Thoren M.H."/>
            <person name="Johannesson H."/>
        </authorList>
    </citation>
    <scope>NUCLEOTIDE SEQUENCE</scope>
    <source>
        <strain evidence="2">CBS 508.74</strain>
    </source>
</reference>
<proteinExistence type="predicted"/>
<evidence type="ECO:0000313" key="3">
    <source>
        <dbReference type="Proteomes" id="UP001302812"/>
    </source>
</evidence>
<gene>
    <name evidence="2" type="ORF">N656DRAFT_776874</name>
</gene>
<dbReference type="Pfam" id="PF00149">
    <property type="entry name" value="Metallophos"/>
    <property type="match status" value="1"/>
</dbReference>
<sequence>MSLHILSDLHLEAPKSYDIFEITPKAPYLALLGDIGNIAAHKDDYLAFFKKQLRQFRAVLLVLGNHEAYHSTWPETLAILREFEQDVHVDSSLGYFVLLDRTVFRVPDTNIVVLGCSLFSHVPAESSMAVSFGLNDFFQIRQGWDVDAHNNAHKCDLAWLNEQVRNLESEDVKIIILTHWSPSTDPRAVDPRHAGSPISSGFSTELSGEPFFKSTKVCVWAFGHTHYNCDFFVDRGPDAAPLRLVTNQRGYYFAQSAGFDPEKTIEV</sequence>
<dbReference type="EMBL" id="MU853336">
    <property type="protein sequence ID" value="KAK4114697.1"/>
    <property type="molecule type" value="Genomic_DNA"/>
</dbReference>
<keyword evidence="3" id="KW-1185">Reference proteome</keyword>
<dbReference type="Proteomes" id="UP001302812">
    <property type="component" value="Unassembled WGS sequence"/>
</dbReference>
<dbReference type="PANTHER" id="PTHR37844">
    <property type="entry name" value="SER/THR PROTEIN PHOSPHATASE SUPERFAMILY (AFU_ORTHOLOGUE AFUA_1G14840)"/>
    <property type="match status" value="1"/>
</dbReference>
<comment type="caution">
    <text evidence="2">The sequence shown here is derived from an EMBL/GenBank/DDBJ whole genome shotgun (WGS) entry which is preliminary data.</text>
</comment>
<dbReference type="Gene3D" id="3.60.21.10">
    <property type="match status" value="1"/>
</dbReference>
<dbReference type="RefSeq" id="XP_064672267.1">
    <property type="nucleotide sequence ID" value="XM_064814726.1"/>
</dbReference>
<dbReference type="GeneID" id="89938851"/>
<dbReference type="AlphaFoldDB" id="A0AAN6YUX9"/>